<protein>
    <submittedName>
        <fullName evidence="8">Starch-binding associating with outer membrane</fullName>
    </submittedName>
</protein>
<organism evidence="8 9">
    <name type="scientific">Chitinophaga rupis</name>
    <dbReference type="NCBI Taxonomy" id="573321"/>
    <lineage>
        <taxon>Bacteria</taxon>
        <taxon>Pseudomonadati</taxon>
        <taxon>Bacteroidota</taxon>
        <taxon>Chitinophagia</taxon>
        <taxon>Chitinophagales</taxon>
        <taxon>Chitinophagaceae</taxon>
        <taxon>Chitinophaga</taxon>
    </lineage>
</organism>
<dbReference type="Gene3D" id="1.25.40.390">
    <property type="match status" value="1"/>
</dbReference>
<keyword evidence="4" id="KW-0472">Membrane</keyword>
<evidence type="ECO:0000256" key="3">
    <source>
        <dbReference type="ARBA" id="ARBA00022729"/>
    </source>
</evidence>
<dbReference type="CDD" id="cd08977">
    <property type="entry name" value="SusD"/>
    <property type="match status" value="1"/>
</dbReference>
<evidence type="ECO:0000256" key="5">
    <source>
        <dbReference type="ARBA" id="ARBA00023237"/>
    </source>
</evidence>
<evidence type="ECO:0000313" key="8">
    <source>
        <dbReference type="EMBL" id="SEN22121.1"/>
    </source>
</evidence>
<dbReference type="Pfam" id="PF07980">
    <property type="entry name" value="SusD_RagB"/>
    <property type="match status" value="1"/>
</dbReference>
<dbReference type="Proteomes" id="UP000198984">
    <property type="component" value="Unassembled WGS sequence"/>
</dbReference>
<dbReference type="Pfam" id="PF14322">
    <property type="entry name" value="SusD-like_3"/>
    <property type="match status" value="1"/>
</dbReference>
<keyword evidence="3" id="KW-0732">Signal</keyword>
<dbReference type="InterPro" id="IPR012944">
    <property type="entry name" value="SusD_RagB_dom"/>
</dbReference>
<dbReference type="GO" id="GO:0009279">
    <property type="term" value="C:cell outer membrane"/>
    <property type="evidence" value="ECO:0007669"/>
    <property type="project" value="UniProtKB-SubCell"/>
</dbReference>
<dbReference type="RefSeq" id="WP_202909365.1">
    <property type="nucleotide sequence ID" value="NZ_FOBB01000009.1"/>
</dbReference>
<dbReference type="InterPro" id="IPR033985">
    <property type="entry name" value="SusD-like_N"/>
</dbReference>
<feature type="domain" description="RagB/SusD" evidence="6">
    <location>
        <begin position="301"/>
        <end position="524"/>
    </location>
</feature>
<reference evidence="8 9" key="1">
    <citation type="submission" date="2016-10" db="EMBL/GenBank/DDBJ databases">
        <authorList>
            <person name="de Groot N.N."/>
        </authorList>
    </citation>
    <scope>NUCLEOTIDE SEQUENCE [LARGE SCALE GENOMIC DNA]</scope>
    <source>
        <strain evidence="8 9">DSM 21039</strain>
    </source>
</reference>
<evidence type="ECO:0000313" key="9">
    <source>
        <dbReference type="Proteomes" id="UP000198984"/>
    </source>
</evidence>
<dbReference type="EMBL" id="FOBB01000009">
    <property type="protein sequence ID" value="SEN22121.1"/>
    <property type="molecule type" value="Genomic_DNA"/>
</dbReference>
<feature type="domain" description="SusD-like N-terminal" evidence="7">
    <location>
        <begin position="90"/>
        <end position="227"/>
    </location>
</feature>
<evidence type="ECO:0000256" key="4">
    <source>
        <dbReference type="ARBA" id="ARBA00023136"/>
    </source>
</evidence>
<evidence type="ECO:0000256" key="2">
    <source>
        <dbReference type="ARBA" id="ARBA00006275"/>
    </source>
</evidence>
<dbReference type="AlphaFoldDB" id="A0A1H8ERB3"/>
<dbReference type="InterPro" id="IPR011990">
    <property type="entry name" value="TPR-like_helical_dom_sf"/>
</dbReference>
<comment type="subcellular location">
    <subcellularLocation>
        <location evidence="1">Cell outer membrane</location>
    </subcellularLocation>
</comment>
<dbReference type="STRING" id="573321.SAMN04488505_10915"/>
<evidence type="ECO:0000259" key="7">
    <source>
        <dbReference type="Pfam" id="PF14322"/>
    </source>
</evidence>
<gene>
    <name evidence="8" type="ORF">SAMN04488505_10915</name>
</gene>
<dbReference type="SUPFAM" id="SSF48452">
    <property type="entry name" value="TPR-like"/>
    <property type="match status" value="1"/>
</dbReference>
<sequence length="524" mass="58156">MKKIFLLMAGAGFLAMGCNKSLLDTSPHDRYTEATFWTTPEAAAAGLTGCYSVLRNDGIYGGKNSSGGSATALWDETLSPNAYNYSNTMSFNFIAAGQQNASTGGIVTARFGDCYTGIGRCNTFLAKVDQVPDMNEDDKTRMKGEAKFLRALYYFILQTYYGDVPLILDPPNKETQGKLPRTPRAQVVAQVITDLDSAALVLPASYTGTNKGRATKGAAMALKARALLYEASPLLNTTNDVAKWTAAAAAAKAVMNLNYKLFGDYRSLFLQPNENNSEVIFDVQYIFPNQGSSFDLICTQYNTNAPLPDLAKAYYMKNGLPTSDPASGYDAANPYLNRDPRLYATFTYPGDVYKGKKIDSTRFASTGYGMKKYSIYDSITPPSDKSDLKDGQSDINFIVLRLGDVLLMYAEAQNEAAGPDATVYDALNALRDRVKMPHIAPGLTKEQMRAEIHHERRIELAGEGLYYNDIRRWKTAQTELNTSIFSWSGKYLEKRAFNPQRDYWWPIPQTERDLNPELTQNNLY</sequence>
<accession>A0A1H8ERB3</accession>
<proteinExistence type="inferred from homology"/>
<keyword evidence="9" id="KW-1185">Reference proteome</keyword>
<evidence type="ECO:0000259" key="6">
    <source>
        <dbReference type="Pfam" id="PF07980"/>
    </source>
</evidence>
<keyword evidence="5" id="KW-0998">Cell outer membrane</keyword>
<dbReference type="PROSITE" id="PS51257">
    <property type="entry name" value="PROKAR_LIPOPROTEIN"/>
    <property type="match status" value="1"/>
</dbReference>
<comment type="similarity">
    <text evidence="2">Belongs to the SusD family.</text>
</comment>
<evidence type="ECO:0000256" key="1">
    <source>
        <dbReference type="ARBA" id="ARBA00004442"/>
    </source>
</evidence>
<name>A0A1H8ERB3_9BACT</name>